<feature type="domain" description="Gp5/Type VI secretion system Vgr protein OB-fold" evidence="1">
    <location>
        <begin position="372"/>
        <end position="445"/>
    </location>
</feature>
<protein>
    <submittedName>
        <fullName evidence="2">Type VI secretion system Vgr family protein</fullName>
    </submittedName>
</protein>
<dbReference type="EMBL" id="JBHULC010000004">
    <property type="protein sequence ID" value="MFD2520221.1"/>
    <property type="molecule type" value="Genomic_DNA"/>
</dbReference>
<sequence length="612" mass="69425">MAQLIIADISIDKKTIKNFTSVRIDQSIFTHHSFEVVVPFDEFEEKEEVFFQKAHKELIGKKIVFKFEPVFREFHDDHSDDFKFFGIITELSLQSNSELTNSFIIKGFSPTFMLEDGVQRRGFVSMNLKQIFDKVITPYPIQKKINPKKSDKFDYKVQYDESNFEFMNRVAEEYGEWFYYDGQTLIMGTPPNKTMDFWIDGMQNFDMSISLKPAKFKMLHHNYYKLQDYTGNSSSQNIQMEDFAKFALSESEKMFKQDSHLVTFKDIRSTNELNDTIKNIKAVNASDMISFRGRGEQPNLNVGTIITVRGQKLKENYKRISKDFGKYRIIEITHTVDHEGNYENFFKAVPQTASHPPRNHSIRIPIAQPELAKVVENKDPMNLGRIKVKFYWSNANEAKSNWLRMTTPYTGGSKGMLWVPEIGDQVVIGYEQNHGDFPVVLGSVYPKDNAGAKYTNTDNLQKFIRTKGGNKIGFKDKGGEQEVYITNANKKGTSLHISFKSNGEITLKTAGNIVLEAGNDIKMKAGNNFSIEATKGDITISAKTKNIKASATQNIEAKATKDIELQATMNAELSANMKAEVKGSLSAKLSGAMTDVEGSSLVNIQGLMVKIN</sequence>
<dbReference type="SUPFAM" id="SSF69279">
    <property type="entry name" value="Phage tail proteins"/>
    <property type="match status" value="1"/>
</dbReference>
<organism evidence="2 3">
    <name type="scientific">Emticicia soli</name>
    <dbReference type="NCBI Taxonomy" id="2027878"/>
    <lineage>
        <taxon>Bacteria</taxon>
        <taxon>Pseudomonadati</taxon>
        <taxon>Bacteroidota</taxon>
        <taxon>Cytophagia</taxon>
        <taxon>Cytophagales</taxon>
        <taxon>Leadbetterellaceae</taxon>
        <taxon>Emticicia</taxon>
    </lineage>
</organism>
<evidence type="ECO:0000313" key="3">
    <source>
        <dbReference type="Proteomes" id="UP001597510"/>
    </source>
</evidence>
<reference evidence="3" key="1">
    <citation type="journal article" date="2019" name="Int. J. Syst. Evol. Microbiol.">
        <title>The Global Catalogue of Microorganisms (GCM) 10K type strain sequencing project: providing services to taxonomists for standard genome sequencing and annotation.</title>
        <authorList>
            <consortium name="The Broad Institute Genomics Platform"/>
            <consortium name="The Broad Institute Genome Sequencing Center for Infectious Disease"/>
            <person name="Wu L."/>
            <person name="Ma J."/>
        </authorList>
    </citation>
    <scope>NUCLEOTIDE SEQUENCE [LARGE SCALE GENOMIC DNA]</scope>
    <source>
        <strain evidence="3">KCTC 52344</strain>
    </source>
</reference>
<dbReference type="InterPro" id="IPR006531">
    <property type="entry name" value="Gp5/Vgr_OB"/>
</dbReference>
<accession>A0ABW5J5X1</accession>
<dbReference type="Gene3D" id="2.40.50.230">
    <property type="entry name" value="Gp5 N-terminal domain"/>
    <property type="match status" value="1"/>
</dbReference>
<dbReference type="InterPro" id="IPR037026">
    <property type="entry name" value="Vgr_OB-fold_dom_sf"/>
</dbReference>
<keyword evidence="3" id="KW-1185">Reference proteome</keyword>
<dbReference type="SUPFAM" id="SSF69349">
    <property type="entry name" value="Phage fibre proteins"/>
    <property type="match status" value="1"/>
</dbReference>
<dbReference type="Proteomes" id="UP001597510">
    <property type="component" value="Unassembled WGS sequence"/>
</dbReference>
<comment type="caution">
    <text evidence="2">The sequence shown here is derived from an EMBL/GenBank/DDBJ whole genome shotgun (WGS) entry which is preliminary data.</text>
</comment>
<gene>
    <name evidence="2" type="ORF">ACFSR2_04950</name>
</gene>
<dbReference type="Pfam" id="PF04717">
    <property type="entry name" value="Phage_base_V"/>
    <property type="match status" value="1"/>
</dbReference>
<dbReference type="RefSeq" id="WP_340235634.1">
    <property type="nucleotide sequence ID" value="NZ_JBBEWC010000004.1"/>
</dbReference>
<evidence type="ECO:0000313" key="2">
    <source>
        <dbReference type="EMBL" id="MFD2520221.1"/>
    </source>
</evidence>
<name>A0ABW5J5X1_9BACT</name>
<evidence type="ECO:0000259" key="1">
    <source>
        <dbReference type="Pfam" id="PF04717"/>
    </source>
</evidence>
<dbReference type="Gene3D" id="3.55.50.10">
    <property type="entry name" value="Baseplate protein-like domains"/>
    <property type="match status" value="1"/>
</dbReference>
<dbReference type="Pfam" id="PF05954">
    <property type="entry name" value="Phage_GPD"/>
    <property type="match status" value="1"/>
</dbReference>
<proteinExistence type="predicted"/>
<dbReference type="SUPFAM" id="SSF69255">
    <property type="entry name" value="gp5 N-terminal domain-like"/>
    <property type="match status" value="1"/>
</dbReference>